<name>A0A9D4ZPW4_ADICA</name>
<organism evidence="1 2">
    <name type="scientific">Adiantum capillus-veneris</name>
    <name type="common">Maidenhair fern</name>
    <dbReference type="NCBI Taxonomy" id="13818"/>
    <lineage>
        <taxon>Eukaryota</taxon>
        <taxon>Viridiplantae</taxon>
        <taxon>Streptophyta</taxon>
        <taxon>Embryophyta</taxon>
        <taxon>Tracheophyta</taxon>
        <taxon>Polypodiopsida</taxon>
        <taxon>Polypodiidae</taxon>
        <taxon>Polypodiales</taxon>
        <taxon>Pteridineae</taxon>
        <taxon>Pteridaceae</taxon>
        <taxon>Vittarioideae</taxon>
        <taxon>Adiantum</taxon>
    </lineage>
</organism>
<comment type="caution">
    <text evidence="1">The sequence shown here is derived from an EMBL/GenBank/DDBJ whole genome shotgun (WGS) entry which is preliminary data.</text>
</comment>
<dbReference type="AlphaFoldDB" id="A0A9D4ZPW4"/>
<keyword evidence="2" id="KW-1185">Reference proteome</keyword>
<evidence type="ECO:0000313" key="1">
    <source>
        <dbReference type="EMBL" id="KAI5083484.1"/>
    </source>
</evidence>
<protein>
    <submittedName>
        <fullName evidence="1">Uncharacterized protein</fullName>
    </submittedName>
</protein>
<dbReference type="Proteomes" id="UP000886520">
    <property type="component" value="Chromosome 3"/>
</dbReference>
<dbReference type="EMBL" id="JABFUD020000002">
    <property type="protein sequence ID" value="KAI5083484.1"/>
    <property type="molecule type" value="Genomic_DNA"/>
</dbReference>
<evidence type="ECO:0000313" key="2">
    <source>
        <dbReference type="Proteomes" id="UP000886520"/>
    </source>
</evidence>
<gene>
    <name evidence="1" type="ORF">GOP47_0003227</name>
</gene>
<reference evidence="1" key="1">
    <citation type="submission" date="2021-01" db="EMBL/GenBank/DDBJ databases">
        <title>Adiantum capillus-veneris genome.</title>
        <authorList>
            <person name="Fang Y."/>
            <person name="Liao Q."/>
        </authorList>
    </citation>
    <scope>NUCLEOTIDE SEQUENCE</scope>
    <source>
        <strain evidence="1">H3</strain>
        <tissue evidence="1">Leaf</tissue>
    </source>
</reference>
<sequence>MAAPETSRWGAWRMAQTMAPPEAGGCVCVLMQELAIGGVGFEKCHQRVLMRLLHGDCRKRHGLSVHYKFFSSRGSEEGVNDGCIIINIGI</sequence>
<proteinExistence type="predicted"/>
<accession>A0A9D4ZPW4</accession>